<protein>
    <submittedName>
        <fullName evidence="7">O-antigen ligase domain-containing protein</fullName>
    </submittedName>
</protein>
<evidence type="ECO:0000256" key="5">
    <source>
        <dbReference type="SAM" id="Phobius"/>
    </source>
</evidence>
<sequence length="283" mass="33363">MYGLFSFIAFFIDDTTTYYADYYSNKFRIVVESFPLIGQHPIYASLYSGLSIIFLFELIFTNRQKLSLLKKVYYFSSFLVAVLLLIMLSSKGVILSLFFLFLHFLFIKFKRNYKLIIGGVLIFFIGLSMLFVYNRRMNEMLRIESYSTVNSNFSNSFRVSIYDCCFKAISKKWWIGYGVGSVQEELNKCYKDKSSLLLEKTYNSHNQYLDFFLKTGVLGFLFFLFLLTYNFYQGVYHKDYSFCAIILFFGLLFLTENILARQTGVILFSYLLNFLMPKTLDEK</sequence>
<comment type="caution">
    <text evidence="7">The sequence shown here is derived from an EMBL/GenBank/DDBJ whole genome shotgun (WGS) entry which is preliminary data.</text>
</comment>
<evidence type="ECO:0000256" key="4">
    <source>
        <dbReference type="ARBA" id="ARBA00023136"/>
    </source>
</evidence>
<feature type="domain" description="O-antigen ligase-related" evidence="6">
    <location>
        <begin position="78"/>
        <end position="224"/>
    </location>
</feature>
<keyword evidence="3 5" id="KW-1133">Transmembrane helix</keyword>
<keyword evidence="8" id="KW-1185">Reference proteome</keyword>
<evidence type="ECO:0000313" key="7">
    <source>
        <dbReference type="EMBL" id="RNL83561.1"/>
    </source>
</evidence>
<dbReference type="PANTHER" id="PTHR37422:SF17">
    <property type="entry name" value="O-ANTIGEN LIGASE"/>
    <property type="match status" value="1"/>
</dbReference>
<dbReference type="AlphaFoldDB" id="A0A3N0E6T7"/>
<comment type="subcellular location">
    <subcellularLocation>
        <location evidence="1">Membrane</location>
        <topology evidence="1">Multi-pass membrane protein</topology>
    </subcellularLocation>
</comment>
<dbReference type="InterPro" id="IPR007016">
    <property type="entry name" value="O-antigen_ligase-rel_domated"/>
</dbReference>
<gene>
    <name evidence="7" type="ORF">ED312_14950</name>
</gene>
<accession>A0A3N0E6T7</accession>
<dbReference type="Proteomes" id="UP000267469">
    <property type="component" value="Unassembled WGS sequence"/>
</dbReference>
<dbReference type="Pfam" id="PF04932">
    <property type="entry name" value="Wzy_C"/>
    <property type="match status" value="1"/>
</dbReference>
<organism evidence="7 8">
    <name type="scientific">Sinomicrobium pectinilyticum</name>
    <dbReference type="NCBI Taxonomy" id="1084421"/>
    <lineage>
        <taxon>Bacteria</taxon>
        <taxon>Pseudomonadati</taxon>
        <taxon>Bacteroidota</taxon>
        <taxon>Flavobacteriia</taxon>
        <taxon>Flavobacteriales</taxon>
        <taxon>Flavobacteriaceae</taxon>
        <taxon>Sinomicrobium</taxon>
    </lineage>
</organism>
<keyword evidence="7" id="KW-0436">Ligase</keyword>
<feature type="transmembrane region" description="Helical" evidence="5">
    <location>
        <begin position="72"/>
        <end position="101"/>
    </location>
</feature>
<keyword evidence="4 5" id="KW-0472">Membrane</keyword>
<feature type="transmembrane region" description="Helical" evidence="5">
    <location>
        <begin position="113"/>
        <end position="133"/>
    </location>
</feature>
<dbReference type="InterPro" id="IPR051533">
    <property type="entry name" value="WaaL-like"/>
</dbReference>
<dbReference type="PANTHER" id="PTHR37422">
    <property type="entry name" value="TEICHURONIC ACID BIOSYNTHESIS PROTEIN TUAE"/>
    <property type="match status" value="1"/>
</dbReference>
<evidence type="ECO:0000313" key="8">
    <source>
        <dbReference type="Proteomes" id="UP000267469"/>
    </source>
</evidence>
<reference evidence="7 8" key="1">
    <citation type="submission" date="2018-10" db="EMBL/GenBank/DDBJ databases">
        <title>Sinomicrobium pectinilyticum sp. nov., a pectinase-producing bacterium isolated from alkaline and saline soil, and emended description of the genus Sinomicrobium.</title>
        <authorList>
            <person name="Cheng B."/>
            <person name="Li C."/>
            <person name="Lai Q."/>
            <person name="Du M."/>
            <person name="Shao Z."/>
            <person name="Xu P."/>
            <person name="Yang C."/>
        </authorList>
    </citation>
    <scope>NUCLEOTIDE SEQUENCE [LARGE SCALE GENOMIC DNA]</scope>
    <source>
        <strain evidence="7 8">5DNS001</strain>
    </source>
</reference>
<evidence type="ECO:0000256" key="2">
    <source>
        <dbReference type="ARBA" id="ARBA00022692"/>
    </source>
</evidence>
<evidence type="ECO:0000259" key="6">
    <source>
        <dbReference type="Pfam" id="PF04932"/>
    </source>
</evidence>
<name>A0A3N0E6T7_SINP1</name>
<feature type="transmembrane region" description="Helical" evidence="5">
    <location>
        <begin position="244"/>
        <end position="272"/>
    </location>
</feature>
<proteinExistence type="predicted"/>
<feature type="transmembrane region" description="Helical" evidence="5">
    <location>
        <begin position="42"/>
        <end position="60"/>
    </location>
</feature>
<evidence type="ECO:0000256" key="1">
    <source>
        <dbReference type="ARBA" id="ARBA00004141"/>
    </source>
</evidence>
<dbReference type="EMBL" id="RJTM01000103">
    <property type="protein sequence ID" value="RNL83561.1"/>
    <property type="molecule type" value="Genomic_DNA"/>
</dbReference>
<evidence type="ECO:0000256" key="3">
    <source>
        <dbReference type="ARBA" id="ARBA00022989"/>
    </source>
</evidence>
<feature type="transmembrane region" description="Helical" evidence="5">
    <location>
        <begin position="211"/>
        <end position="232"/>
    </location>
</feature>
<dbReference type="GO" id="GO:0016020">
    <property type="term" value="C:membrane"/>
    <property type="evidence" value="ECO:0007669"/>
    <property type="project" value="UniProtKB-SubCell"/>
</dbReference>
<dbReference type="GO" id="GO:0016874">
    <property type="term" value="F:ligase activity"/>
    <property type="evidence" value="ECO:0007669"/>
    <property type="project" value="UniProtKB-KW"/>
</dbReference>
<keyword evidence="2 5" id="KW-0812">Transmembrane</keyword>